<evidence type="ECO:0000256" key="4">
    <source>
        <dbReference type="ARBA" id="ARBA00022857"/>
    </source>
</evidence>
<organism evidence="7 8">
    <name type="scientific">Actinomadura fibrosa</name>
    <dbReference type="NCBI Taxonomy" id="111802"/>
    <lineage>
        <taxon>Bacteria</taxon>
        <taxon>Bacillati</taxon>
        <taxon>Actinomycetota</taxon>
        <taxon>Actinomycetes</taxon>
        <taxon>Streptosporangiales</taxon>
        <taxon>Thermomonosporaceae</taxon>
        <taxon>Actinomadura</taxon>
    </lineage>
</organism>
<dbReference type="Proteomes" id="UP001597063">
    <property type="component" value="Unassembled WGS sequence"/>
</dbReference>
<proteinExistence type="predicted"/>
<evidence type="ECO:0000259" key="6">
    <source>
        <dbReference type="Pfam" id="PF00724"/>
    </source>
</evidence>
<keyword evidence="8" id="KW-1185">Reference proteome</keyword>
<keyword evidence="4" id="KW-0521">NADP</keyword>
<dbReference type="Gene3D" id="3.20.20.70">
    <property type="entry name" value="Aldolase class I"/>
    <property type="match status" value="1"/>
</dbReference>
<keyword evidence="3" id="KW-0288">FMN</keyword>
<dbReference type="InterPro" id="IPR001155">
    <property type="entry name" value="OxRdtase_FMN_N"/>
</dbReference>
<dbReference type="CDD" id="cd04747">
    <property type="entry name" value="OYE_like_5_FMN"/>
    <property type="match status" value="1"/>
</dbReference>
<dbReference type="InterPro" id="IPR044152">
    <property type="entry name" value="YqjM-like"/>
</dbReference>
<dbReference type="SUPFAM" id="SSF51395">
    <property type="entry name" value="FMN-linked oxidoreductases"/>
    <property type="match status" value="1"/>
</dbReference>
<dbReference type="RefSeq" id="WP_131757850.1">
    <property type="nucleotide sequence ID" value="NZ_CAACUY010000039.1"/>
</dbReference>
<evidence type="ECO:0000256" key="2">
    <source>
        <dbReference type="ARBA" id="ARBA00022630"/>
    </source>
</evidence>
<comment type="cofactor">
    <cofactor evidence="1">
        <name>FMN</name>
        <dbReference type="ChEBI" id="CHEBI:58210"/>
    </cofactor>
</comment>
<reference evidence="8" key="1">
    <citation type="journal article" date="2019" name="Int. J. Syst. Evol. Microbiol.">
        <title>The Global Catalogue of Microorganisms (GCM) 10K type strain sequencing project: providing services to taxonomists for standard genome sequencing and annotation.</title>
        <authorList>
            <consortium name="The Broad Institute Genomics Platform"/>
            <consortium name="The Broad Institute Genome Sequencing Center for Infectious Disease"/>
            <person name="Wu L."/>
            <person name="Ma J."/>
        </authorList>
    </citation>
    <scope>NUCLEOTIDE SEQUENCE [LARGE SCALE GENOMIC DNA]</scope>
    <source>
        <strain evidence="8">JCM 9371</strain>
    </source>
</reference>
<dbReference type="Pfam" id="PF00724">
    <property type="entry name" value="Oxidored_FMN"/>
    <property type="match status" value="1"/>
</dbReference>
<sequence length="363" mass="38386">MTDARVTEVLGTPFSLGRLTVRNRIAMAPMTREHSPGGVPGEDVAAYYARRAAGGVGLIITEGTYVGHDSAGTSARVPRFYGEDALTGWADVAAAVHREGGAIVPQLWHVGMAREAGAPPVPDAPRVGPSGVPITGSDEGTAMTLADIDDVIRAFADAAAAAKARGFDGIELHGAHGYLIDQFLWSRTNRRTDAYGDRVRFAADIVAACRAAVGPDFPIIFRTSQWKAGAFDAKIAETPEELGALLGRLVDAGADAFHCSTRRYWLPEFEGSDLNLAGWAKKLTGKPSISVGSVGLDIEFIASFQGEAAHATNIDPLLDLMERGDFDLVALGRALLGDPAWPTKILNGESPTLFTPAHLKSLT</sequence>
<evidence type="ECO:0000256" key="5">
    <source>
        <dbReference type="ARBA" id="ARBA00023002"/>
    </source>
</evidence>
<evidence type="ECO:0000313" key="7">
    <source>
        <dbReference type="EMBL" id="MFD0686702.1"/>
    </source>
</evidence>
<protein>
    <submittedName>
        <fullName evidence="7">NADH:flavin oxidoreductase</fullName>
    </submittedName>
</protein>
<keyword evidence="2" id="KW-0285">Flavoprotein</keyword>
<dbReference type="PANTHER" id="PTHR43303:SF4">
    <property type="entry name" value="NADPH DEHYDROGENASE C23G7.10C-RELATED"/>
    <property type="match status" value="1"/>
</dbReference>
<feature type="domain" description="NADH:flavin oxidoreductase/NADH oxidase N-terminal" evidence="6">
    <location>
        <begin position="12"/>
        <end position="347"/>
    </location>
</feature>
<keyword evidence="5" id="KW-0560">Oxidoreductase</keyword>
<evidence type="ECO:0000313" key="8">
    <source>
        <dbReference type="Proteomes" id="UP001597063"/>
    </source>
</evidence>
<dbReference type="InterPro" id="IPR013785">
    <property type="entry name" value="Aldolase_TIM"/>
</dbReference>
<dbReference type="EMBL" id="JBHTGP010000011">
    <property type="protein sequence ID" value="MFD0686702.1"/>
    <property type="molecule type" value="Genomic_DNA"/>
</dbReference>
<accession>A0ABW2XJL9</accession>
<evidence type="ECO:0000256" key="1">
    <source>
        <dbReference type="ARBA" id="ARBA00001917"/>
    </source>
</evidence>
<gene>
    <name evidence="7" type="ORF">ACFQZM_19540</name>
</gene>
<evidence type="ECO:0000256" key="3">
    <source>
        <dbReference type="ARBA" id="ARBA00022643"/>
    </source>
</evidence>
<comment type="caution">
    <text evidence="7">The sequence shown here is derived from an EMBL/GenBank/DDBJ whole genome shotgun (WGS) entry which is preliminary data.</text>
</comment>
<dbReference type="PANTHER" id="PTHR43303">
    <property type="entry name" value="NADPH DEHYDROGENASE C23G7.10C-RELATED"/>
    <property type="match status" value="1"/>
</dbReference>
<name>A0ABW2XJL9_9ACTN</name>